<dbReference type="PROSITE" id="PS51212">
    <property type="entry name" value="WSC"/>
    <property type="match status" value="1"/>
</dbReference>
<dbReference type="Proteomes" id="UP000663193">
    <property type="component" value="Chromosome 12"/>
</dbReference>
<feature type="chain" id="PRO_5034875605" description="WSC domain-containing protein" evidence="6">
    <location>
        <begin position="23"/>
        <end position="280"/>
    </location>
</feature>
<accession>A0A7U2I4H0</accession>
<organism evidence="8 9">
    <name type="scientific">Phaeosphaeria nodorum (strain SN15 / ATCC MYA-4574 / FGSC 10173)</name>
    <name type="common">Glume blotch fungus</name>
    <name type="synonym">Parastagonospora nodorum</name>
    <dbReference type="NCBI Taxonomy" id="321614"/>
    <lineage>
        <taxon>Eukaryota</taxon>
        <taxon>Fungi</taxon>
        <taxon>Dikarya</taxon>
        <taxon>Ascomycota</taxon>
        <taxon>Pezizomycotina</taxon>
        <taxon>Dothideomycetes</taxon>
        <taxon>Pleosporomycetidae</taxon>
        <taxon>Pleosporales</taxon>
        <taxon>Pleosporineae</taxon>
        <taxon>Phaeosphaeriaceae</taxon>
        <taxon>Parastagonospora</taxon>
    </lineage>
</organism>
<evidence type="ECO:0000313" key="8">
    <source>
        <dbReference type="EMBL" id="QRD01354.1"/>
    </source>
</evidence>
<evidence type="ECO:0000313" key="9">
    <source>
        <dbReference type="Proteomes" id="UP000663193"/>
    </source>
</evidence>
<keyword evidence="5" id="KW-0472">Membrane</keyword>
<dbReference type="KEGG" id="pno:SNOG_12035"/>
<dbReference type="InterPro" id="IPR049328">
    <property type="entry name" value="TM_ErbB1"/>
</dbReference>
<evidence type="ECO:0000256" key="4">
    <source>
        <dbReference type="SAM" id="MobiDB-lite"/>
    </source>
</evidence>
<proteinExistence type="predicted"/>
<evidence type="ECO:0000256" key="3">
    <source>
        <dbReference type="ARBA" id="ARBA00022840"/>
    </source>
</evidence>
<keyword evidence="3" id="KW-0067">ATP-binding</keyword>
<feature type="compositionally biased region" description="Low complexity" evidence="4">
    <location>
        <begin position="145"/>
        <end position="178"/>
    </location>
</feature>
<dbReference type="GO" id="GO:0005524">
    <property type="term" value="F:ATP binding"/>
    <property type="evidence" value="ECO:0007669"/>
    <property type="project" value="UniProtKB-KW"/>
</dbReference>
<reference evidence="9" key="1">
    <citation type="journal article" date="2021" name="BMC Genomics">
        <title>Chromosome-level genome assembly and manually-curated proteome of model necrotroph Parastagonospora nodorum Sn15 reveals a genome-wide trove of candidate effector homologs, and redundancy of virulence-related functions within an accessory chromosome.</title>
        <authorList>
            <person name="Bertazzoni S."/>
            <person name="Jones D.A.B."/>
            <person name="Phan H.T."/>
            <person name="Tan K.-C."/>
            <person name="Hane J.K."/>
        </authorList>
    </citation>
    <scope>NUCLEOTIDE SEQUENCE [LARGE SCALE GENOMIC DNA]</scope>
    <source>
        <strain evidence="9">SN15 / ATCC MYA-4574 / FGSC 10173)</strain>
    </source>
</reference>
<keyword evidence="1" id="KW-0597">Phosphoprotein</keyword>
<sequence>MVLIRFTSALAAAAVLLTAAAADDTPSTTVKNHITTPTVTKAASAMTTIGCFETGTPLENHGDYNFRSPGNCQLVCLQENKNVMGLSDGVNCWCGDQIPPKDSQTKNETCSTTCSGDDTSLCGGAGALWVVLTGNTRNKVDYFQPSSSSSSKPAGPTSTSAAPVNTPSASPSAAAPSTEGSKPNTAGIAAGVVVGIVGLSAIIAGAWFLMRRRRQKQAEDDYRRNAANIDNFVSGGKLHTSASSMNDSRIDPSFMDRRQSNGSIADNEDYSRRILKVTNV</sequence>
<keyword evidence="2" id="KW-0547">Nucleotide-binding</keyword>
<feature type="transmembrane region" description="Helical" evidence="5">
    <location>
        <begin position="186"/>
        <end position="209"/>
    </location>
</feature>
<keyword evidence="5" id="KW-0812">Transmembrane</keyword>
<dbReference type="EMBL" id="CP069034">
    <property type="protein sequence ID" value="QRD01354.1"/>
    <property type="molecule type" value="Genomic_DNA"/>
</dbReference>
<evidence type="ECO:0000256" key="1">
    <source>
        <dbReference type="ARBA" id="ARBA00022553"/>
    </source>
</evidence>
<gene>
    <name evidence="8" type="ORF">JI435_120350</name>
</gene>
<dbReference type="Pfam" id="PF21314">
    <property type="entry name" value="TM_ErbB1"/>
    <property type="match status" value="1"/>
</dbReference>
<dbReference type="AlphaFoldDB" id="A0A7U2I4H0"/>
<dbReference type="Pfam" id="PF01822">
    <property type="entry name" value="WSC"/>
    <property type="match status" value="1"/>
</dbReference>
<feature type="domain" description="WSC" evidence="7">
    <location>
        <begin position="45"/>
        <end position="134"/>
    </location>
</feature>
<dbReference type="SMART" id="SM00321">
    <property type="entry name" value="WSC"/>
    <property type="match status" value="1"/>
</dbReference>
<feature type="region of interest" description="Disordered" evidence="4">
    <location>
        <begin position="143"/>
        <end position="182"/>
    </location>
</feature>
<evidence type="ECO:0000259" key="7">
    <source>
        <dbReference type="PROSITE" id="PS51212"/>
    </source>
</evidence>
<evidence type="ECO:0000256" key="2">
    <source>
        <dbReference type="ARBA" id="ARBA00022741"/>
    </source>
</evidence>
<feature type="signal peptide" evidence="6">
    <location>
        <begin position="1"/>
        <end position="22"/>
    </location>
</feature>
<protein>
    <recommendedName>
        <fullName evidence="7">WSC domain-containing protein</fullName>
    </recommendedName>
</protein>
<keyword evidence="6" id="KW-0732">Signal</keyword>
<dbReference type="InterPro" id="IPR002889">
    <property type="entry name" value="WSC_carb-bd"/>
</dbReference>
<dbReference type="OrthoDB" id="2019572at2759"/>
<evidence type="ECO:0000256" key="5">
    <source>
        <dbReference type="SAM" id="Phobius"/>
    </source>
</evidence>
<dbReference type="RefSeq" id="XP_001802267.1">
    <property type="nucleotide sequence ID" value="XM_001802215.1"/>
</dbReference>
<keyword evidence="5" id="KW-1133">Transmembrane helix</keyword>
<evidence type="ECO:0000256" key="6">
    <source>
        <dbReference type="SAM" id="SignalP"/>
    </source>
</evidence>
<keyword evidence="9" id="KW-1185">Reference proteome</keyword>
<name>A0A7U2I4H0_PHANO</name>
<dbReference type="VEuPathDB" id="FungiDB:JI435_120350"/>